<feature type="domain" description="Pru" evidence="7">
    <location>
        <begin position="8"/>
        <end position="121"/>
    </location>
</feature>
<keyword evidence="5" id="KW-0539">Nucleus</keyword>
<dbReference type="EMBL" id="MCGE01000004">
    <property type="protein sequence ID" value="ORZ22489.1"/>
    <property type="molecule type" value="Genomic_DNA"/>
</dbReference>
<dbReference type="PANTHER" id="PTHR12225:SF0">
    <property type="entry name" value="PROTEASOMAL UBIQUITIN RECEPTOR ADRM1"/>
    <property type="match status" value="1"/>
</dbReference>
<dbReference type="AlphaFoldDB" id="A0A1X2IUL0"/>
<evidence type="ECO:0000256" key="5">
    <source>
        <dbReference type="ARBA" id="ARBA00023242"/>
    </source>
</evidence>
<dbReference type="InterPro" id="IPR038108">
    <property type="entry name" value="RPN13_DEUBAD_sf"/>
</dbReference>
<feature type="region of interest" description="Disordered" evidence="6">
    <location>
        <begin position="176"/>
        <end position="206"/>
    </location>
</feature>
<dbReference type="CDD" id="cd13314">
    <property type="entry name" value="PH_Rpn13"/>
    <property type="match status" value="1"/>
</dbReference>
<dbReference type="GO" id="GO:0005737">
    <property type="term" value="C:cytoplasm"/>
    <property type="evidence" value="ECO:0007669"/>
    <property type="project" value="UniProtKB-SubCell"/>
</dbReference>
<gene>
    <name evidence="8" type="ORF">BCR42DRAFT_447785</name>
</gene>
<comment type="caution">
    <text evidence="8">The sequence shown here is derived from an EMBL/GenBank/DDBJ whole genome shotgun (WGS) entry which is preliminary data.</text>
</comment>
<dbReference type="InterPro" id="IPR032368">
    <property type="entry name" value="RPN13_DEUBAD"/>
</dbReference>
<dbReference type="PANTHER" id="PTHR12225">
    <property type="entry name" value="ADHESION REGULATING MOLECULE 1 110 KDA CELL MEMBRANE GLYCOPROTEIN"/>
    <property type="match status" value="1"/>
</dbReference>
<dbReference type="GO" id="GO:0061133">
    <property type="term" value="F:endopeptidase activator activity"/>
    <property type="evidence" value="ECO:0007669"/>
    <property type="project" value="TreeGrafter"/>
</dbReference>
<accession>A0A1X2IUL0</accession>
<dbReference type="Pfam" id="PF04683">
    <property type="entry name" value="Rpn13_ADRM1_Pru"/>
    <property type="match status" value="1"/>
</dbReference>
<protein>
    <submittedName>
        <fullName evidence="8">Proteasome complex subunit Rpn13 ubiquitin receptor-domain-containing protein</fullName>
    </submittedName>
</protein>
<dbReference type="InterPro" id="IPR038633">
    <property type="entry name" value="Rpn13/ADRM1_Pru_sf"/>
</dbReference>
<dbReference type="PROSITE" id="PS51917">
    <property type="entry name" value="PRU"/>
    <property type="match status" value="1"/>
</dbReference>
<dbReference type="Gene3D" id="1.10.2020.20">
    <property type="match status" value="1"/>
</dbReference>
<keyword evidence="3" id="KW-0963">Cytoplasm</keyword>
<dbReference type="Proteomes" id="UP000193560">
    <property type="component" value="Unassembled WGS sequence"/>
</dbReference>
<dbReference type="GO" id="GO:0005634">
    <property type="term" value="C:nucleus"/>
    <property type="evidence" value="ECO:0007669"/>
    <property type="project" value="UniProtKB-SubCell"/>
</dbReference>
<evidence type="ECO:0000256" key="2">
    <source>
        <dbReference type="ARBA" id="ARBA00004496"/>
    </source>
</evidence>
<dbReference type="Gene3D" id="2.30.29.70">
    <property type="entry name" value="Proteasomal ubiquitin receptor Rpn13/ADRM1"/>
    <property type="match status" value="1"/>
</dbReference>
<dbReference type="Pfam" id="PF16550">
    <property type="entry name" value="RPN13_C"/>
    <property type="match status" value="1"/>
</dbReference>
<dbReference type="InterPro" id="IPR044868">
    <property type="entry name" value="Rpn13/ADRM1_Pru"/>
</dbReference>
<dbReference type="STRING" id="90262.A0A1X2IUL0"/>
<sequence length="339" mass="37833">MSFFPTAQRPSHLVEFNAGKCTRENNTLKPDLRKGTIYMDQSDDQLMHFYWKERKASEPEEDLIIFPDEAEMVRVEECTTGRVYLLKFKSSNQKLFFWMQNKNDEKDEELINKVNRLINDPQGAIDEGRSPSGRMDFSNDSQDLMQILGDSGQDIGMSQENLMQFLQAAGGFGGTVPTSSRLGGDGPVDTMELDEGAEQSDEKRLSGTQIDSLKEILANTSITEESSVTVNLSEDVVSANALNPLLQDDALRLALFPDVSSSTTDQSQNEITELVESASFQSSLKKICKALENNSLDSLLTSLGLDSSASLNTFLKTMERQAELRQQQDQNNQVDSMEH</sequence>
<reference evidence="8 9" key="1">
    <citation type="submission" date="2016-07" db="EMBL/GenBank/DDBJ databases">
        <title>Pervasive Adenine N6-methylation of Active Genes in Fungi.</title>
        <authorList>
            <consortium name="DOE Joint Genome Institute"/>
            <person name="Mondo S.J."/>
            <person name="Dannebaum R.O."/>
            <person name="Kuo R.C."/>
            <person name="Labutti K."/>
            <person name="Haridas S."/>
            <person name="Kuo A."/>
            <person name="Salamov A."/>
            <person name="Ahrendt S.R."/>
            <person name="Lipzen A."/>
            <person name="Sullivan W."/>
            <person name="Andreopoulos W.B."/>
            <person name="Clum A."/>
            <person name="Lindquist E."/>
            <person name="Daum C."/>
            <person name="Ramamoorthy G.K."/>
            <person name="Gryganskyi A."/>
            <person name="Culley D."/>
            <person name="Magnuson J.K."/>
            <person name="James T.Y."/>
            <person name="O'Malley M.A."/>
            <person name="Stajich J.E."/>
            <person name="Spatafora J.W."/>
            <person name="Visel A."/>
            <person name="Grigoriev I.V."/>
        </authorList>
    </citation>
    <scope>NUCLEOTIDE SEQUENCE [LARGE SCALE GENOMIC DNA]</scope>
    <source>
        <strain evidence="8 9">NRRL 1336</strain>
    </source>
</reference>
<dbReference type="InterPro" id="IPR006773">
    <property type="entry name" value="Rpn13/ADRM1"/>
</dbReference>
<evidence type="ECO:0000256" key="1">
    <source>
        <dbReference type="ARBA" id="ARBA00004123"/>
    </source>
</evidence>
<dbReference type="GO" id="GO:0008541">
    <property type="term" value="C:proteasome regulatory particle, lid subcomplex"/>
    <property type="evidence" value="ECO:0007669"/>
    <property type="project" value="TreeGrafter"/>
</dbReference>
<dbReference type="OrthoDB" id="340431at2759"/>
<keyword evidence="9" id="KW-1185">Reference proteome</keyword>
<evidence type="ECO:0000256" key="3">
    <source>
        <dbReference type="ARBA" id="ARBA00022490"/>
    </source>
</evidence>
<evidence type="ECO:0000256" key="6">
    <source>
        <dbReference type="SAM" id="MobiDB-lite"/>
    </source>
</evidence>
<proteinExistence type="predicted"/>
<organism evidence="8 9">
    <name type="scientific">Absidia repens</name>
    <dbReference type="NCBI Taxonomy" id="90262"/>
    <lineage>
        <taxon>Eukaryota</taxon>
        <taxon>Fungi</taxon>
        <taxon>Fungi incertae sedis</taxon>
        <taxon>Mucoromycota</taxon>
        <taxon>Mucoromycotina</taxon>
        <taxon>Mucoromycetes</taxon>
        <taxon>Mucorales</taxon>
        <taxon>Cunninghamellaceae</taxon>
        <taxon>Absidia</taxon>
    </lineage>
</organism>
<comment type="subcellular location">
    <subcellularLocation>
        <location evidence="2">Cytoplasm</location>
    </subcellularLocation>
    <subcellularLocation>
        <location evidence="1">Nucleus</location>
    </subcellularLocation>
</comment>
<evidence type="ECO:0000313" key="9">
    <source>
        <dbReference type="Proteomes" id="UP000193560"/>
    </source>
</evidence>
<dbReference type="FunFam" id="2.30.29.70:FF:000001">
    <property type="entry name" value="Proteasomal ubiquitin receptor ADRM1"/>
    <property type="match status" value="1"/>
</dbReference>
<dbReference type="GO" id="GO:0070628">
    <property type="term" value="F:proteasome binding"/>
    <property type="evidence" value="ECO:0007669"/>
    <property type="project" value="TreeGrafter"/>
</dbReference>
<keyword evidence="8" id="KW-0675">Receptor</keyword>
<evidence type="ECO:0000259" key="7">
    <source>
        <dbReference type="PROSITE" id="PS51917"/>
    </source>
</evidence>
<keyword evidence="4 8" id="KW-0647">Proteasome</keyword>
<name>A0A1X2IUL0_9FUNG</name>
<evidence type="ECO:0000313" key="8">
    <source>
        <dbReference type="EMBL" id="ORZ22489.1"/>
    </source>
</evidence>
<evidence type="ECO:0000256" key="4">
    <source>
        <dbReference type="ARBA" id="ARBA00022942"/>
    </source>
</evidence>